<proteinExistence type="predicted"/>
<name>A0ACC3A8X1_9EURO</name>
<evidence type="ECO:0000313" key="1">
    <source>
        <dbReference type="EMBL" id="KAJ9657442.1"/>
    </source>
</evidence>
<comment type="caution">
    <text evidence="1">The sequence shown here is derived from an EMBL/GenBank/DDBJ whole genome shotgun (WGS) entry which is preliminary data.</text>
</comment>
<dbReference type="EMBL" id="JAPDRQ010000064">
    <property type="protein sequence ID" value="KAJ9657442.1"/>
    <property type="molecule type" value="Genomic_DNA"/>
</dbReference>
<gene>
    <name evidence="1" type="ORF">H2198_004317</name>
</gene>
<protein>
    <submittedName>
        <fullName evidence="1">Uncharacterized protein</fullName>
    </submittedName>
</protein>
<evidence type="ECO:0000313" key="2">
    <source>
        <dbReference type="Proteomes" id="UP001172386"/>
    </source>
</evidence>
<accession>A0ACC3A8X1</accession>
<organism evidence="1 2">
    <name type="scientific">Neophaeococcomyces mojaviensis</name>
    <dbReference type="NCBI Taxonomy" id="3383035"/>
    <lineage>
        <taxon>Eukaryota</taxon>
        <taxon>Fungi</taxon>
        <taxon>Dikarya</taxon>
        <taxon>Ascomycota</taxon>
        <taxon>Pezizomycotina</taxon>
        <taxon>Eurotiomycetes</taxon>
        <taxon>Chaetothyriomycetidae</taxon>
        <taxon>Chaetothyriales</taxon>
        <taxon>Chaetothyriales incertae sedis</taxon>
        <taxon>Neophaeococcomyces</taxon>
    </lineage>
</organism>
<sequence length="643" mass="73565">MVNRFTSWFWFGNEKYCKCCHYIATNLARSKASFSDIENASRSGCLRCTIILKGLSNFAYFWEDALPDGQPYIHQRQQTVFVKWSSRSTHDGLLKFPMQQFLFAIDEGTIHCSASSCLNVSVAAPEVLPDLLVRRGIVDDSSSDICFDTIKTWFENCSAKHNACKAKATEEVIGFLPTRLIDVHAVKLTPADQIVDKKCKYAALSHSWGLKAERKKPVPKLRNSNQKDRQKGIVWHELTKTFQDAIIAARRLGLDYLWIDSLCIIQDNDDDWAVQSSQMGKIYGEADLVISATRSNTGDMGLFHVRDGAHHIDVNGYNMSVRLQHTHDNFFTAHKPKLDQNPLFTRGWCFQERILAKRIIHFTAKELIWECNEQLWCECQTIQREAEDRMEGHSTRKEFKRKLSTLLRSQDQKQKNQCWLDILAGYSARSLTFESDRLPALSGIVQQVATPERGRYLAGMWESDLPQSLLWYPPMMRRELRKHVVRSPGVPTWAWPAVGMEIAPHIEKHKEVRTVAEVLEVQCSPKTADPFGQVKGGHLLLKAPVVEVKLVEGDHEDYKALVAFDDDVQRFWPDSYSTDYLPPDGSTVLCLGIQLDMRESHLQGFSCLILRSSTIDHEFLRIGKMNCPSRWAQRAETRTVKIL</sequence>
<reference evidence="1" key="1">
    <citation type="submission" date="2022-10" db="EMBL/GenBank/DDBJ databases">
        <title>Culturing micro-colonial fungi from biological soil crusts in the Mojave desert and describing Neophaeococcomyces mojavensis, and introducing the new genera and species Taxawa tesnikishii.</title>
        <authorList>
            <person name="Kurbessoian T."/>
            <person name="Stajich J.E."/>
        </authorList>
    </citation>
    <scope>NUCLEOTIDE SEQUENCE</scope>
    <source>
        <strain evidence="1">JES_112</strain>
    </source>
</reference>
<keyword evidence="2" id="KW-1185">Reference proteome</keyword>
<dbReference type="Proteomes" id="UP001172386">
    <property type="component" value="Unassembled WGS sequence"/>
</dbReference>